<dbReference type="RefSeq" id="WP_186949700.1">
    <property type="nucleotide sequence ID" value="NZ_JACOGF010000014.1"/>
</dbReference>
<comment type="caution">
    <text evidence="2">The sequence shown here is derived from an EMBL/GenBank/DDBJ whole genome shotgun (WGS) entry which is preliminary data.</text>
</comment>
<protein>
    <submittedName>
        <fullName evidence="2">Tetratricopeptide repeat protein</fullName>
    </submittedName>
</protein>
<accession>A0ABR6ZWQ7</accession>
<feature type="chain" id="PRO_5046696969" evidence="1">
    <location>
        <begin position="27"/>
        <end position="412"/>
    </location>
</feature>
<feature type="signal peptide" evidence="1">
    <location>
        <begin position="1"/>
        <end position="26"/>
    </location>
</feature>
<keyword evidence="3" id="KW-1185">Reference proteome</keyword>
<gene>
    <name evidence="2" type="ORF">H8L32_22750</name>
</gene>
<sequence length="412" mass="46881">MRGFKLLYQLPLCILIALLTLQVAHADDGTENDALYIDALKAISEKRHDDAKIMLGKLIEKMPQHGGALLDLAMLQCELGNKEEADRLFQTMKASLPLSGEQLHKLELLQPKNCIPRNPDRKFAVTLEAGYDSNVNQGASNPNFILGSGAQQIELQLLPEYQPKADRFATVSANASQEFGQASTLGYTQLRLRNYESLSAFNTAALAVGLEQPWNWQDYNFRATGLFSLLTLGGQLYQKQEIVQLRLTPPARQSSPWRFGTIVSYSNVKYPTLSNFDAHTWELRGLLSYETEKFLLQGGLAYLADRAHADRQGGHRQGYYSFLNLRRQLSQRYELELGWNRQLWQSQSIYSPNLIEVARSQDTQTLKAALSWVMADRQTLQLEFRATNNKENISILQYNGKTLQLNWQWQNF</sequence>
<evidence type="ECO:0000313" key="3">
    <source>
        <dbReference type="Proteomes" id="UP000650424"/>
    </source>
</evidence>
<evidence type="ECO:0000313" key="2">
    <source>
        <dbReference type="EMBL" id="MBC3920302.1"/>
    </source>
</evidence>
<reference evidence="2 3" key="1">
    <citation type="submission" date="2020-08" db="EMBL/GenBank/DDBJ databases">
        <title>Novel species isolated from subtropical streams in China.</title>
        <authorList>
            <person name="Lu H."/>
        </authorList>
    </citation>
    <scope>NUCLEOTIDE SEQUENCE [LARGE SCALE GENOMIC DNA]</scope>
    <source>
        <strain evidence="2 3">CY18W</strain>
    </source>
</reference>
<proteinExistence type="predicted"/>
<dbReference type="Pfam" id="PF14559">
    <property type="entry name" value="TPR_19"/>
    <property type="match status" value="1"/>
</dbReference>
<dbReference type="SUPFAM" id="SSF48452">
    <property type="entry name" value="TPR-like"/>
    <property type="match status" value="1"/>
</dbReference>
<dbReference type="EMBL" id="JACOGF010000014">
    <property type="protein sequence ID" value="MBC3920302.1"/>
    <property type="molecule type" value="Genomic_DNA"/>
</dbReference>
<organism evidence="2 3">
    <name type="scientific">Undibacterium hunanense</name>
    <dbReference type="NCBI Taxonomy" id="2762292"/>
    <lineage>
        <taxon>Bacteria</taxon>
        <taxon>Pseudomonadati</taxon>
        <taxon>Pseudomonadota</taxon>
        <taxon>Betaproteobacteria</taxon>
        <taxon>Burkholderiales</taxon>
        <taxon>Oxalobacteraceae</taxon>
        <taxon>Undibacterium</taxon>
    </lineage>
</organism>
<dbReference type="InterPro" id="IPR011990">
    <property type="entry name" value="TPR-like_helical_dom_sf"/>
</dbReference>
<evidence type="ECO:0000256" key="1">
    <source>
        <dbReference type="SAM" id="SignalP"/>
    </source>
</evidence>
<keyword evidence="1" id="KW-0732">Signal</keyword>
<name>A0ABR6ZWQ7_9BURK</name>
<dbReference type="Gene3D" id="1.25.40.10">
    <property type="entry name" value="Tetratricopeptide repeat domain"/>
    <property type="match status" value="1"/>
</dbReference>
<dbReference type="Proteomes" id="UP000650424">
    <property type="component" value="Unassembled WGS sequence"/>
</dbReference>